<dbReference type="Pfam" id="PF00877">
    <property type="entry name" value="NLPC_P60"/>
    <property type="match status" value="1"/>
</dbReference>
<feature type="domain" description="NlpC/P60" evidence="5">
    <location>
        <begin position="169"/>
        <end position="292"/>
    </location>
</feature>
<comment type="caution">
    <text evidence="6">The sequence shown here is derived from an EMBL/GenBank/DDBJ whole genome shotgun (WGS) entry which is preliminary data.</text>
</comment>
<dbReference type="Gene3D" id="2.30.30.40">
    <property type="entry name" value="SH3 Domains"/>
    <property type="match status" value="1"/>
</dbReference>
<proteinExistence type="inferred from homology"/>
<dbReference type="InterPro" id="IPR051202">
    <property type="entry name" value="Peptidase_C40"/>
</dbReference>
<dbReference type="GO" id="GO:0008234">
    <property type="term" value="F:cysteine-type peptidase activity"/>
    <property type="evidence" value="ECO:0007669"/>
    <property type="project" value="UniProtKB-KW"/>
</dbReference>
<gene>
    <name evidence="6" type="ORF">GCM10011529_29710</name>
</gene>
<dbReference type="Gene3D" id="3.90.1720.10">
    <property type="entry name" value="endopeptidase domain like (from Nostoc punctiforme)"/>
    <property type="match status" value="1"/>
</dbReference>
<reference evidence="6" key="1">
    <citation type="journal article" date="2014" name="Int. J. Syst. Evol. Microbiol.">
        <title>Complete genome sequence of Corynebacterium casei LMG S-19264T (=DSM 44701T), isolated from a smear-ripened cheese.</title>
        <authorList>
            <consortium name="US DOE Joint Genome Institute (JGI-PGF)"/>
            <person name="Walter F."/>
            <person name="Albersmeier A."/>
            <person name="Kalinowski J."/>
            <person name="Ruckert C."/>
        </authorList>
    </citation>
    <scope>NUCLEOTIDE SEQUENCE</scope>
    <source>
        <strain evidence="6">CGMCC 1.15519</strain>
    </source>
</reference>
<dbReference type="GO" id="GO:0006508">
    <property type="term" value="P:proteolysis"/>
    <property type="evidence" value="ECO:0007669"/>
    <property type="project" value="UniProtKB-KW"/>
</dbReference>
<keyword evidence="2" id="KW-0645">Protease</keyword>
<dbReference type="PANTHER" id="PTHR47053:SF1">
    <property type="entry name" value="MUREIN DD-ENDOPEPTIDASE MEPH-RELATED"/>
    <property type="match status" value="1"/>
</dbReference>
<organism evidence="6 7">
    <name type="scientific">Sandarakinorhabdus glacialis</name>
    <dbReference type="NCBI Taxonomy" id="1614636"/>
    <lineage>
        <taxon>Bacteria</taxon>
        <taxon>Pseudomonadati</taxon>
        <taxon>Pseudomonadota</taxon>
        <taxon>Alphaproteobacteria</taxon>
        <taxon>Sphingomonadales</taxon>
        <taxon>Sphingosinicellaceae</taxon>
        <taxon>Sandarakinorhabdus</taxon>
    </lineage>
</organism>
<dbReference type="PROSITE" id="PS51935">
    <property type="entry name" value="NLPC_P60"/>
    <property type="match status" value="1"/>
</dbReference>
<accession>A0A917EC01</accession>
<dbReference type="InterPro" id="IPR041382">
    <property type="entry name" value="SH3_16"/>
</dbReference>
<dbReference type="InterPro" id="IPR038765">
    <property type="entry name" value="Papain-like_cys_pep_sf"/>
</dbReference>
<name>A0A917EC01_9SPHN</name>
<keyword evidence="4" id="KW-0788">Thiol protease</keyword>
<dbReference type="AlphaFoldDB" id="A0A917EC01"/>
<sequence>MPQGERPELLMARLTGPRPILDPRRNIVRSDLIDIALAGDVAAASYVAPAAMQCAVPRAAMRARADIHAVAVSELLFGEMYDVFETTAGWSFGRSPDRYAGWVRSETLAEAGMPPVHRVTAATAPVFETPDIKSAVLAELPFGAHIAGAPGDRFIELASGGFVHNRHIDHPPHSVIAAARVFTGAPYLWGGRTPAGVDCSGLVQAALAACGVAAPRDSDQQRSELGRPVDYADRAAGDLVFFPGHVGILTGFDTLFHANAFWMTTLEEPLADVIQRLHESGIEQPVTAVRRV</sequence>
<evidence type="ECO:0000256" key="1">
    <source>
        <dbReference type="ARBA" id="ARBA00007074"/>
    </source>
</evidence>
<dbReference type="EMBL" id="BMJM01000015">
    <property type="protein sequence ID" value="GGE21140.1"/>
    <property type="molecule type" value="Genomic_DNA"/>
</dbReference>
<evidence type="ECO:0000259" key="5">
    <source>
        <dbReference type="PROSITE" id="PS51935"/>
    </source>
</evidence>
<evidence type="ECO:0000313" key="6">
    <source>
        <dbReference type="EMBL" id="GGE21140.1"/>
    </source>
</evidence>
<comment type="similarity">
    <text evidence="1">Belongs to the peptidase C40 family.</text>
</comment>
<evidence type="ECO:0000313" key="7">
    <source>
        <dbReference type="Proteomes" id="UP000635071"/>
    </source>
</evidence>
<protein>
    <submittedName>
        <fullName evidence="6">Hydrolase Nlp/P60</fullName>
    </submittedName>
</protein>
<dbReference type="Proteomes" id="UP000635071">
    <property type="component" value="Unassembled WGS sequence"/>
</dbReference>
<dbReference type="SUPFAM" id="SSF54001">
    <property type="entry name" value="Cysteine proteinases"/>
    <property type="match status" value="1"/>
</dbReference>
<dbReference type="Pfam" id="PF18348">
    <property type="entry name" value="SH3_16"/>
    <property type="match status" value="1"/>
</dbReference>
<dbReference type="PANTHER" id="PTHR47053">
    <property type="entry name" value="MUREIN DD-ENDOPEPTIDASE MEPH-RELATED"/>
    <property type="match status" value="1"/>
</dbReference>
<keyword evidence="3 6" id="KW-0378">Hydrolase</keyword>
<evidence type="ECO:0000256" key="3">
    <source>
        <dbReference type="ARBA" id="ARBA00022801"/>
    </source>
</evidence>
<reference evidence="6" key="2">
    <citation type="submission" date="2020-09" db="EMBL/GenBank/DDBJ databases">
        <authorList>
            <person name="Sun Q."/>
            <person name="Zhou Y."/>
        </authorList>
    </citation>
    <scope>NUCLEOTIDE SEQUENCE</scope>
    <source>
        <strain evidence="6">CGMCC 1.15519</strain>
    </source>
</reference>
<evidence type="ECO:0000256" key="4">
    <source>
        <dbReference type="ARBA" id="ARBA00022807"/>
    </source>
</evidence>
<dbReference type="InterPro" id="IPR000064">
    <property type="entry name" value="NLP_P60_dom"/>
</dbReference>
<keyword evidence="7" id="KW-1185">Reference proteome</keyword>
<evidence type="ECO:0000256" key="2">
    <source>
        <dbReference type="ARBA" id="ARBA00022670"/>
    </source>
</evidence>